<evidence type="ECO:0000313" key="1">
    <source>
        <dbReference type="EMBL" id="KAK1147866.1"/>
    </source>
</evidence>
<sequence>MHFLSALSIFALSAVVAADGGYSGSCRDPMPMYSGKPILDIECSGTDDNGDSFYERTMLDLNDCYAVVDDASIVPRKNGGMGGRCEMCNASWDGTLSCFCQDASGDRHLVDVDLNGAIRNVNGHLHCDVDDGGVDSECVGGWSDDIQCDDL</sequence>
<accession>A0ACC3BBE0</accession>
<protein>
    <submittedName>
        <fullName evidence="1">Uncharacterized protein</fullName>
    </submittedName>
</protein>
<gene>
    <name evidence="1" type="ORF">N8T08_000380</name>
</gene>
<evidence type="ECO:0000313" key="2">
    <source>
        <dbReference type="Proteomes" id="UP001177260"/>
    </source>
</evidence>
<dbReference type="Proteomes" id="UP001177260">
    <property type="component" value="Unassembled WGS sequence"/>
</dbReference>
<keyword evidence="2" id="KW-1185">Reference proteome</keyword>
<comment type="caution">
    <text evidence="1">The sequence shown here is derived from an EMBL/GenBank/DDBJ whole genome shotgun (WGS) entry which is preliminary data.</text>
</comment>
<name>A0ACC3BBE0_9EURO</name>
<organism evidence="1 2">
    <name type="scientific">Aspergillus melleus</name>
    <dbReference type="NCBI Taxonomy" id="138277"/>
    <lineage>
        <taxon>Eukaryota</taxon>
        <taxon>Fungi</taxon>
        <taxon>Dikarya</taxon>
        <taxon>Ascomycota</taxon>
        <taxon>Pezizomycotina</taxon>
        <taxon>Eurotiomycetes</taxon>
        <taxon>Eurotiomycetidae</taxon>
        <taxon>Eurotiales</taxon>
        <taxon>Aspergillaceae</taxon>
        <taxon>Aspergillus</taxon>
        <taxon>Aspergillus subgen. Circumdati</taxon>
    </lineage>
</organism>
<dbReference type="EMBL" id="JAOPJF010000010">
    <property type="protein sequence ID" value="KAK1147866.1"/>
    <property type="molecule type" value="Genomic_DNA"/>
</dbReference>
<reference evidence="1 2" key="1">
    <citation type="journal article" date="2023" name="ACS Omega">
        <title>Identification of the Neoaspergillic Acid Biosynthesis Gene Cluster by Establishing an In Vitro CRISPR-Ribonucleoprotein Genetic System in Aspergillus melleus.</title>
        <authorList>
            <person name="Yuan B."/>
            <person name="Grau M.F."/>
            <person name="Murata R.M."/>
            <person name="Torok T."/>
            <person name="Venkateswaran K."/>
            <person name="Stajich J.E."/>
            <person name="Wang C.C.C."/>
        </authorList>
    </citation>
    <scope>NUCLEOTIDE SEQUENCE [LARGE SCALE GENOMIC DNA]</scope>
    <source>
        <strain evidence="1 2">IMV 1140</strain>
    </source>
</reference>
<proteinExistence type="predicted"/>